<evidence type="ECO:0000313" key="3">
    <source>
        <dbReference type="Proteomes" id="UP000032679"/>
    </source>
</evidence>
<keyword evidence="1" id="KW-0732">Signal</keyword>
<gene>
    <name evidence="2" type="ORF">Tasa_056_023</name>
</gene>
<organism evidence="2 3">
    <name type="scientific">Tanticharoenia sakaeratensis NBRC 103193</name>
    <dbReference type="NCBI Taxonomy" id="1231623"/>
    <lineage>
        <taxon>Bacteria</taxon>
        <taxon>Pseudomonadati</taxon>
        <taxon>Pseudomonadota</taxon>
        <taxon>Alphaproteobacteria</taxon>
        <taxon>Acetobacterales</taxon>
        <taxon>Acetobacteraceae</taxon>
        <taxon>Tanticharoenia</taxon>
    </lineage>
</organism>
<feature type="chain" id="PRO_5002308119" evidence="1">
    <location>
        <begin position="22"/>
        <end position="144"/>
    </location>
</feature>
<keyword evidence="3" id="KW-1185">Reference proteome</keyword>
<proteinExistence type="predicted"/>
<comment type="caution">
    <text evidence="2">The sequence shown here is derived from an EMBL/GenBank/DDBJ whole genome shotgun (WGS) entry which is preliminary data.</text>
</comment>
<protein>
    <submittedName>
        <fullName evidence="2">Uncharacterized protein</fullName>
    </submittedName>
</protein>
<dbReference type="AlphaFoldDB" id="A0A0D6MQM8"/>
<dbReference type="OrthoDB" id="8370150at2"/>
<sequence>MMNRLIQSLSATILSVGIAHAASPLAGTWMLTAADTLYADGHRAHGFGDHPEGRMIVDAQGRYMIEIYQVDGTPHYSVHYGRVMLDPAAHHVVFDVERSADSSWVGKRQVRDYKLMGDHLSYQVPASATGDKTIAISEWTRAAE</sequence>
<dbReference type="STRING" id="1231623.Tasa_056_023"/>
<reference evidence="2 3" key="1">
    <citation type="submission" date="2012-10" db="EMBL/GenBank/DDBJ databases">
        <title>Genome sequencing of Tanticharoenia sakaeratensis NBRC 103193.</title>
        <authorList>
            <person name="Azuma Y."/>
            <person name="Hadano H."/>
            <person name="Hirakawa H."/>
            <person name="Matsushita K."/>
        </authorList>
    </citation>
    <scope>NUCLEOTIDE SEQUENCE [LARGE SCALE GENOMIC DNA]</scope>
    <source>
        <strain evidence="2 3">NBRC 103193</strain>
    </source>
</reference>
<evidence type="ECO:0000256" key="1">
    <source>
        <dbReference type="SAM" id="SignalP"/>
    </source>
</evidence>
<dbReference type="EMBL" id="BALE01000056">
    <property type="protein sequence ID" value="GAN55710.1"/>
    <property type="molecule type" value="Genomic_DNA"/>
</dbReference>
<feature type="signal peptide" evidence="1">
    <location>
        <begin position="1"/>
        <end position="21"/>
    </location>
</feature>
<dbReference type="RefSeq" id="WP_048851112.1">
    <property type="nucleotide sequence ID" value="NZ_BALE01000056.1"/>
</dbReference>
<name>A0A0D6MQM8_9PROT</name>
<dbReference type="Proteomes" id="UP000032679">
    <property type="component" value="Unassembled WGS sequence"/>
</dbReference>
<accession>A0A0D6MQM8</accession>
<evidence type="ECO:0000313" key="2">
    <source>
        <dbReference type="EMBL" id="GAN55710.1"/>
    </source>
</evidence>